<reference evidence="3 4" key="1">
    <citation type="journal article" date="2015" name="BMC Genomics">
        <title>The genome of the truffle-parasite Tolypocladium ophioglossoides and the evolution of antifungal peptaibiotics.</title>
        <authorList>
            <person name="Quandt C.A."/>
            <person name="Bushley K.E."/>
            <person name="Spatafora J.W."/>
        </authorList>
    </citation>
    <scope>NUCLEOTIDE SEQUENCE [LARGE SCALE GENOMIC DNA]</scope>
    <source>
        <strain evidence="3 4">CBS 100239</strain>
    </source>
</reference>
<feature type="transmembrane region" description="Helical" evidence="2">
    <location>
        <begin position="91"/>
        <end position="112"/>
    </location>
</feature>
<dbReference type="STRING" id="1163406.A0A0L0NK12"/>
<dbReference type="EMBL" id="LFRF01000002">
    <property type="protein sequence ID" value="KND94472.1"/>
    <property type="molecule type" value="Genomic_DNA"/>
</dbReference>
<feature type="region of interest" description="Disordered" evidence="1">
    <location>
        <begin position="1"/>
        <end position="47"/>
    </location>
</feature>
<evidence type="ECO:0000313" key="3">
    <source>
        <dbReference type="EMBL" id="KND94472.1"/>
    </source>
</evidence>
<comment type="caution">
    <text evidence="3">The sequence shown here is derived from an EMBL/GenBank/DDBJ whole genome shotgun (WGS) entry which is preliminary data.</text>
</comment>
<keyword evidence="2" id="KW-0812">Transmembrane</keyword>
<dbReference type="OrthoDB" id="2901184at2759"/>
<dbReference type="PANTHER" id="PTHR31162:SF3">
    <property type="entry name" value="TRANSPORTER_MALIC ACID TRANSPORT PROTEIN, PUTATIVE-RELATED"/>
    <property type="match status" value="1"/>
</dbReference>
<dbReference type="GO" id="GO:0016020">
    <property type="term" value="C:membrane"/>
    <property type="evidence" value="ECO:0007669"/>
    <property type="project" value="InterPro"/>
</dbReference>
<keyword evidence="2" id="KW-1133">Transmembrane helix</keyword>
<sequence length="230" mass="25107">MAPQRSQVVTMLGSRAASPGCGYESPSEDNQPGFFLSPSPTSSPPALPRRFQKACRSNTAMPRSNQSNLNDLVAKAEKMLPNGRGTIKDRIACYQWTYFTMFVSIAIVMINICEYGVPNSGVWLLRTMEIVFWFHIAVSAFASASMHLILWSTLIFPVHMMTLDRVFPAYPLLLTAPFAANLIDAADVVALCLSSPNTALVTATEVMGNIFERKGIRLVGGIMAAALIVE</sequence>
<accession>A0A0L0NK12</accession>
<keyword evidence="2" id="KW-0472">Membrane</keyword>
<organism evidence="3 4">
    <name type="scientific">Tolypocladium ophioglossoides (strain CBS 100239)</name>
    <name type="common">Snaketongue truffleclub</name>
    <name type="synonym">Elaphocordyceps ophioglossoides</name>
    <dbReference type="NCBI Taxonomy" id="1163406"/>
    <lineage>
        <taxon>Eukaryota</taxon>
        <taxon>Fungi</taxon>
        <taxon>Dikarya</taxon>
        <taxon>Ascomycota</taxon>
        <taxon>Pezizomycotina</taxon>
        <taxon>Sordariomycetes</taxon>
        <taxon>Hypocreomycetidae</taxon>
        <taxon>Hypocreales</taxon>
        <taxon>Ophiocordycipitaceae</taxon>
        <taxon>Tolypocladium</taxon>
    </lineage>
</organism>
<protein>
    <submittedName>
        <fullName evidence="3">Uncharacterized protein</fullName>
    </submittedName>
</protein>
<evidence type="ECO:0000256" key="2">
    <source>
        <dbReference type="SAM" id="Phobius"/>
    </source>
</evidence>
<dbReference type="GO" id="GO:0015140">
    <property type="term" value="F:malate transmembrane transporter activity"/>
    <property type="evidence" value="ECO:0007669"/>
    <property type="project" value="InterPro"/>
</dbReference>
<evidence type="ECO:0000256" key="1">
    <source>
        <dbReference type="SAM" id="MobiDB-lite"/>
    </source>
</evidence>
<feature type="transmembrane region" description="Helical" evidence="2">
    <location>
        <begin position="132"/>
        <end position="156"/>
    </location>
</feature>
<gene>
    <name evidence="3" type="ORF">TOPH_01122</name>
</gene>
<evidence type="ECO:0000313" key="4">
    <source>
        <dbReference type="Proteomes" id="UP000036947"/>
    </source>
</evidence>
<dbReference type="Proteomes" id="UP000036947">
    <property type="component" value="Unassembled WGS sequence"/>
</dbReference>
<dbReference type="PANTHER" id="PTHR31162">
    <property type="entry name" value="MALIC ACID TRANSPORT PROTEIN-RELATED"/>
    <property type="match status" value="1"/>
</dbReference>
<dbReference type="InterPro" id="IPR030185">
    <property type="entry name" value="Mae1"/>
</dbReference>
<keyword evidence="4" id="KW-1185">Reference proteome</keyword>
<dbReference type="AlphaFoldDB" id="A0A0L0NK12"/>
<proteinExistence type="predicted"/>
<name>A0A0L0NK12_TOLOC</name>